<comment type="catalytic activity">
    <reaction evidence="7">
        <text>AMP + ATP = 2 ADP</text>
        <dbReference type="Rhea" id="RHEA:12973"/>
        <dbReference type="ChEBI" id="CHEBI:30616"/>
        <dbReference type="ChEBI" id="CHEBI:456215"/>
        <dbReference type="ChEBI" id="CHEBI:456216"/>
        <dbReference type="EC" id="2.7.4.3"/>
    </reaction>
</comment>
<dbReference type="InterPro" id="IPR020618">
    <property type="entry name" value="Adenyl_kinase_AK6"/>
</dbReference>
<sequence length="176" mass="20058">MFAITGTPGVGKTTVSEILRRKGYRVIHINEVAEYYGCLSREGDELVVDLDCLDGRFDPYEWECDFVEGHLSHHIADRCAVLRCHPAELLERMKGKGWDEDKILENLEAEIVDFILVESLEMCAEVHEIDTTGKTPHEVARIVESIYLRQTASPPGNVDWISEIGGEIDRFIRKRL</sequence>
<dbReference type="RefSeq" id="WP_193806194.1">
    <property type="nucleotide sequence ID" value="NZ_CP087714.1"/>
</dbReference>
<comment type="subunit">
    <text evidence="7">Interacts with uS11. Not a structural component of 40S pre-ribosomes, but transiently interacts with them by binding to uS11.</text>
</comment>
<keyword evidence="2 7" id="KW-0698">rRNA processing</keyword>
<dbReference type="InterPro" id="IPR027417">
    <property type="entry name" value="P-loop_NTPase"/>
</dbReference>
<comment type="similarity">
    <text evidence="7">Belongs to the adenylate kinase family. AK6 subfamily.</text>
</comment>
<comment type="catalytic activity">
    <reaction evidence="7">
        <text>ATP + H2O = ADP + phosphate + H(+)</text>
        <dbReference type="Rhea" id="RHEA:13065"/>
        <dbReference type="ChEBI" id="CHEBI:15377"/>
        <dbReference type="ChEBI" id="CHEBI:15378"/>
        <dbReference type="ChEBI" id="CHEBI:30616"/>
        <dbReference type="ChEBI" id="CHEBI:43474"/>
        <dbReference type="ChEBI" id="CHEBI:456216"/>
    </reaction>
</comment>
<dbReference type="EMBL" id="CP087714">
    <property type="protein sequence ID" value="XAT64260.1"/>
    <property type="molecule type" value="Genomic_DNA"/>
</dbReference>
<proteinExistence type="inferred from homology"/>
<dbReference type="SUPFAM" id="SSF52540">
    <property type="entry name" value="P-loop containing nucleoside triphosphate hydrolases"/>
    <property type="match status" value="1"/>
</dbReference>
<evidence type="ECO:0000256" key="2">
    <source>
        <dbReference type="ARBA" id="ARBA00022552"/>
    </source>
</evidence>
<feature type="region of interest" description="LID" evidence="7">
    <location>
        <begin position="95"/>
        <end position="105"/>
    </location>
</feature>
<keyword evidence="1 7" id="KW-0690">Ribosome biogenesis</keyword>
<dbReference type="GO" id="GO:0016301">
    <property type="term" value="F:kinase activity"/>
    <property type="evidence" value="ECO:0007669"/>
    <property type="project" value="UniProtKB-KW"/>
</dbReference>
<evidence type="ECO:0000256" key="4">
    <source>
        <dbReference type="ARBA" id="ARBA00022741"/>
    </source>
</evidence>
<evidence type="ECO:0000313" key="9">
    <source>
        <dbReference type="Proteomes" id="UP001492541"/>
    </source>
</evidence>
<dbReference type="EC" id="2.7.4.3" evidence="7"/>
<dbReference type="PANTHER" id="PTHR12595">
    <property type="entry name" value="POS9-ACTIVATING FACTOR FAP7-RELATED"/>
    <property type="match status" value="1"/>
</dbReference>
<evidence type="ECO:0000313" key="8">
    <source>
        <dbReference type="EMBL" id="XAT64260.1"/>
    </source>
</evidence>
<feature type="binding site" evidence="7">
    <location>
        <position position="11"/>
    </location>
    <ligand>
        <name>ATP</name>
        <dbReference type="ChEBI" id="CHEBI:30616"/>
    </ligand>
</feature>
<evidence type="ECO:0000256" key="1">
    <source>
        <dbReference type="ARBA" id="ARBA00022517"/>
    </source>
</evidence>
<protein>
    <recommendedName>
        <fullName evidence="7">Putative adenylate kinase</fullName>
        <shortName evidence="7">AK</shortName>
        <ecNumber evidence="7">2.7.4.3</ecNumber>
    </recommendedName>
    <alternativeName>
        <fullName evidence="7">ATP-AMP transphosphorylase</fullName>
    </alternativeName>
</protein>
<feature type="binding site" evidence="7">
    <location>
        <position position="13"/>
    </location>
    <ligand>
        <name>ATP</name>
        <dbReference type="ChEBI" id="CHEBI:30616"/>
    </ligand>
</feature>
<organism evidence="8 9">
    <name type="scientific">Geoglobus acetivorans</name>
    <dbReference type="NCBI Taxonomy" id="565033"/>
    <lineage>
        <taxon>Archaea</taxon>
        <taxon>Methanobacteriati</taxon>
        <taxon>Methanobacteriota</taxon>
        <taxon>Archaeoglobi</taxon>
        <taxon>Archaeoglobales</taxon>
        <taxon>Archaeoglobaceae</taxon>
        <taxon>Geoglobus</taxon>
    </lineage>
</organism>
<keyword evidence="9" id="KW-1185">Reference proteome</keyword>
<feature type="binding site" evidence="7">
    <location>
        <position position="134"/>
    </location>
    <ligand>
        <name>ATP</name>
        <dbReference type="ChEBI" id="CHEBI:30616"/>
    </ligand>
</feature>
<evidence type="ECO:0000256" key="7">
    <source>
        <dbReference type="HAMAP-Rule" id="MF_00039"/>
    </source>
</evidence>
<comment type="function">
    <text evidence="7">Broad-specificity nucleoside monophosphate (NMP) kinase that catalyzes the reversible transfer of the terminal phosphate group between nucleoside triphosphates and monophosphates. Has also ATPase activity. Involved in the late maturation steps of the 30S ribosomal particles, specifically 16S rRNA maturation. While NMP activity is not required for ribosome maturation, ATPase activity is. Associates transiently with small ribosomal subunit protein uS11. ATP hydrolysis breaks the interaction with uS11. May temporarily remove uS11 from the ribosome to enable a conformational change of the ribosomal RNA that is needed for the final maturation step of the small ribosomal subunit.</text>
</comment>
<evidence type="ECO:0000256" key="3">
    <source>
        <dbReference type="ARBA" id="ARBA00022679"/>
    </source>
</evidence>
<feature type="region of interest" description="NMP" evidence="7">
    <location>
        <begin position="28"/>
        <end position="48"/>
    </location>
</feature>
<keyword evidence="3 7" id="KW-0808">Transferase</keyword>
<dbReference type="Proteomes" id="UP001492541">
    <property type="component" value="Chromosome"/>
</dbReference>
<keyword evidence="5 7" id="KW-0418">Kinase</keyword>
<dbReference type="PANTHER" id="PTHR12595:SF0">
    <property type="entry name" value="ADENYLATE KINASE ISOENZYME 6"/>
    <property type="match status" value="1"/>
</dbReference>
<feature type="binding site" evidence="7">
    <location>
        <position position="12"/>
    </location>
    <ligand>
        <name>ATP</name>
        <dbReference type="ChEBI" id="CHEBI:30616"/>
    </ligand>
</feature>
<keyword evidence="4 7" id="KW-0547">Nucleotide-binding</keyword>
<dbReference type="GeneID" id="90448522"/>
<dbReference type="Gene3D" id="3.40.50.300">
    <property type="entry name" value="P-loop containing nucleotide triphosphate hydrolases"/>
    <property type="match status" value="1"/>
</dbReference>
<evidence type="ECO:0000256" key="5">
    <source>
        <dbReference type="ARBA" id="ARBA00022777"/>
    </source>
</evidence>
<keyword evidence="6 7" id="KW-0067">ATP-binding</keyword>
<dbReference type="Pfam" id="PF13238">
    <property type="entry name" value="AAA_18"/>
    <property type="match status" value="1"/>
</dbReference>
<feature type="binding site" evidence="7">
    <location>
        <position position="9"/>
    </location>
    <ligand>
        <name>ATP</name>
        <dbReference type="ChEBI" id="CHEBI:30616"/>
    </ligand>
</feature>
<name>A0ABZ3H6A4_GEOAI</name>
<evidence type="ECO:0000256" key="6">
    <source>
        <dbReference type="ARBA" id="ARBA00022840"/>
    </source>
</evidence>
<reference evidence="8 9" key="1">
    <citation type="submission" date="2021-11" db="EMBL/GenBank/DDBJ databases">
        <title>Whole genome of Geoglobus acetivorans.</title>
        <authorList>
            <person name="Liu D."/>
        </authorList>
    </citation>
    <scope>NUCLEOTIDE SEQUENCE [LARGE SCALE GENOMIC DNA]</scope>
    <source>
        <strain evidence="8 9">SBH6</strain>
    </source>
</reference>
<accession>A0ABZ3H6A4</accession>
<dbReference type="HAMAP" id="MF_00039">
    <property type="entry name" value="Adenylate_kinase_AK6"/>
    <property type="match status" value="1"/>
</dbReference>
<comment type="caution">
    <text evidence="7">Lacks conserved residue(s) required for the propagation of feature annotation.</text>
</comment>
<feature type="binding site" evidence="7">
    <location>
        <position position="14"/>
    </location>
    <ligand>
        <name>ATP</name>
        <dbReference type="ChEBI" id="CHEBI:30616"/>
    </ligand>
</feature>
<gene>
    <name evidence="8" type="ORF">LPQ35_02515</name>
</gene>